<evidence type="ECO:0000313" key="3">
    <source>
        <dbReference type="Proteomes" id="UP000003188"/>
    </source>
</evidence>
<dbReference type="AlphaFoldDB" id="B1V2W0"/>
<dbReference type="EMBL" id="ABOO01000016">
    <property type="protein sequence ID" value="EDT71811.1"/>
    <property type="molecule type" value="Genomic_DNA"/>
</dbReference>
<evidence type="ECO:0000256" key="1">
    <source>
        <dbReference type="SAM" id="MobiDB-lite"/>
    </source>
</evidence>
<reference evidence="2 3" key="1">
    <citation type="submission" date="2008-03" db="EMBL/GenBank/DDBJ databases">
        <authorList>
            <person name="Paulsen I."/>
            <person name="Sebastian Y."/>
        </authorList>
    </citation>
    <scope>NUCLEOTIDE SEQUENCE [LARGE SCALE GENOMIC DNA]</scope>
    <source>
        <strain evidence="3">D str. JGS1721</strain>
    </source>
</reference>
<comment type="caution">
    <text evidence="2">The sequence shown here is derived from an EMBL/GenBank/DDBJ whole genome shotgun (WGS) entry which is preliminary data.</text>
</comment>
<dbReference type="Proteomes" id="UP000003188">
    <property type="component" value="Unassembled WGS sequence"/>
</dbReference>
<dbReference type="RefSeq" id="WP_003474827.1">
    <property type="nucleotide sequence ID" value="NZ_ABOO01000016.1"/>
</dbReference>
<evidence type="ECO:0000313" key="2">
    <source>
        <dbReference type="EMBL" id="EDT71811.1"/>
    </source>
</evidence>
<sequence length="275" mass="32947">MADKEVLNEKKLMFFQDFTDNVRKIFNDDIVKYNVLSWIIFNTNYSQEYQGLKVRECYFSYSILEEKLNITRYKLQKIMKELINEGFIEWVSKSKSKGESSILKLNFQYGLEYGYQYSSQYGLCTKNTRINDNLNTVDNMVNNTDNHTLSKKHISKKQSNNIYSSNDIEEIFNYWNNKKIIKHNNLREDIKKAIKKAIKNYSIDEIRQAIDTYSEILKSEHYFTYKWNLKDFLNRNNAISTFMEDGSNKANYEEWKNKNKQKEEPKRRGTNLDDL</sequence>
<protein>
    <submittedName>
        <fullName evidence="2">Uncharacterized protein</fullName>
    </submittedName>
</protein>
<gene>
    <name evidence="2" type="ORF">CJD_A0706</name>
</gene>
<feature type="region of interest" description="Disordered" evidence="1">
    <location>
        <begin position="253"/>
        <end position="275"/>
    </location>
</feature>
<proteinExistence type="predicted"/>
<organism evidence="2 3">
    <name type="scientific">Clostridium perfringens D str. JGS1721</name>
    <dbReference type="NCBI Taxonomy" id="488537"/>
    <lineage>
        <taxon>Bacteria</taxon>
        <taxon>Bacillati</taxon>
        <taxon>Bacillota</taxon>
        <taxon>Clostridia</taxon>
        <taxon>Eubacteriales</taxon>
        <taxon>Clostridiaceae</taxon>
        <taxon>Clostridium</taxon>
    </lineage>
</organism>
<accession>B1V2W0</accession>
<name>B1V2W0_CLOPF</name>